<keyword evidence="5" id="KW-1185">Reference proteome</keyword>
<protein>
    <recommendedName>
        <fullName evidence="3">Peptidase S74 domain-containing protein</fullName>
    </recommendedName>
</protein>
<keyword evidence="1" id="KW-0175">Coiled coil</keyword>
<evidence type="ECO:0000256" key="2">
    <source>
        <dbReference type="SAM" id="MobiDB-lite"/>
    </source>
</evidence>
<accession>A0A150WJ33</accession>
<name>A0A150WJ33_BDEBC</name>
<dbReference type="InterPro" id="IPR036388">
    <property type="entry name" value="WH-like_DNA-bd_sf"/>
</dbReference>
<dbReference type="Pfam" id="PF13884">
    <property type="entry name" value="Peptidase_S74"/>
    <property type="match status" value="1"/>
</dbReference>
<feature type="region of interest" description="Disordered" evidence="2">
    <location>
        <begin position="601"/>
        <end position="620"/>
    </location>
</feature>
<comment type="caution">
    <text evidence="4">The sequence shown here is derived from an EMBL/GenBank/DDBJ whole genome shotgun (WGS) entry which is preliminary data.</text>
</comment>
<organism evidence="4 5">
    <name type="scientific">Bdellovibrio bacteriovorus</name>
    <dbReference type="NCBI Taxonomy" id="959"/>
    <lineage>
        <taxon>Bacteria</taxon>
        <taxon>Pseudomonadati</taxon>
        <taxon>Bdellovibrionota</taxon>
        <taxon>Bdellovibrionia</taxon>
        <taxon>Bdellovibrionales</taxon>
        <taxon>Pseudobdellovibrionaceae</taxon>
        <taxon>Bdellovibrio</taxon>
    </lineage>
</organism>
<dbReference type="Gene3D" id="1.10.10.10">
    <property type="entry name" value="Winged helix-like DNA-binding domain superfamily/Winged helix DNA-binding domain"/>
    <property type="match status" value="1"/>
</dbReference>
<feature type="domain" description="Peptidase S74" evidence="3">
    <location>
        <begin position="826"/>
        <end position="928"/>
    </location>
</feature>
<evidence type="ECO:0000313" key="5">
    <source>
        <dbReference type="Proteomes" id="UP000075320"/>
    </source>
</evidence>
<dbReference type="Proteomes" id="UP000075320">
    <property type="component" value="Unassembled WGS sequence"/>
</dbReference>
<dbReference type="EMBL" id="LUKE01000003">
    <property type="protein sequence ID" value="KYG63694.1"/>
    <property type="molecule type" value="Genomic_DNA"/>
</dbReference>
<gene>
    <name evidence="4" type="ORF">AZI86_12760</name>
</gene>
<evidence type="ECO:0000256" key="1">
    <source>
        <dbReference type="SAM" id="Coils"/>
    </source>
</evidence>
<feature type="coiled-coil region" evidence="1">
    <location>
        <begin position="921"/>
        <end position="955"/>
    </location>
</feature>
<dbReference type="PROSITE" id="PS51688">
    <property type="entry name" value="ICA"/>
    <property type="match status" value="1"/>
</dbReference>
<evidence type="ECO:0000313" key="4">
    <source>
        <dbReference type="EMBL" id="KYG63694.1"/>
    </source>
</evidence>
<evidence type="ECO:0000259" key="3">
    <source>
        <dbReference type="PROSITE" id="PS51688"/>
    </source>
</evidence>
<reference evidence="4 5" key="1">
    <citation type="submission" date="2016-03" db="EMBL/GenBank/DDBJ databases">
        <authorList>
            <person name="Ploux O."/>
        </authorList>
    </citation>
    <scope>NUCLEOTIDE SEQUENCE [LARGE SCALE GENOMIC DNA]</scope>
    <source>
        <strain evidence="4 5">R0</strain>
    </source>
</reference>
<dbReference type="InterPro" id="IPR030392">
    <property type="entry name" value="S74_ICA"/>
</dbReference>
<sequence length="961" mass="98672">MAVVAATSTSLTYQGRIVKTDGTPLQYANVSFLFQIKDPSGACVIYQEHVTGINMSGSNGVFDVPIGMGTISWPAGPATVIDVFNNSSAAACGVCSGYTCTAGSSTYTPLASDGRVLSVSFHDGQGWKAITPDTAIRAVPLAGYARSAQKLGPYAASDFLIKSDINNSGAGSVSCNGGQFLTWDASTLKFGCASVSAGAGGTVTTVSVGSPLAVTNASTTPHITIPAASSSQNGYLTSTDWATFNGKLSASDLASQNAAGFTGALSGDVSGNQSSTSVDKIKGVAISATAPSTNQVLQYNGSSWAPSPLRLPAAAPSVSGQALVADTTGVLSWQSLNSGTVTAVNATSPLSSSGGATPTLSLAGLSSLGSAHQILGMNNAANGYEYKSLSGTSNQISVSHGANSITLSTPQNIHNAASPTFAGLTLSGMSSGGFVKNSGGGVLSGGHSVALSSDVSGSLPLANGGTGATSFSGSSVIASNSGGTALTTVAGTVNGSVLQHTPTGPAFSTASFPSTTSIHQILYSSANNVVGGLATANDSVLLTNSSGAPSFLAKSSDHFSQYALLAGRGAGQTLYGGTTSGADLTLHASSDATKGDILLNPSGGRVGVRHTNPTAPLTVGGDIHTHSGKFAGYMNNAGGNAFEAASIEPYADSLTSGTESSGLRFWTRVSGAVNNVMDLGSRIYAWTTVEQFSGYTVHNHASNNANGHQMEFYKSRGTHTARQPVVANDNYFAIVGSTYHSGNAWGSPSILLAGVATENHTATGAGSAFVFQTTANGTTTRANRLIIQHNGYVGIGTNGPSYPLHVVGDTYTSGYYRSPNGAIQTSDERFKRNIATINNPLEKLLEIRGVTYDWRAQEFPDKKFNERHQLGVIAQEVEKQFPEAVITDNEGYKSVQYTALVAPLIEAIKTLYQKLNIMDQDKASKAELEAANKEILRLQQENTELKMRMEKVEKALLSGHG</sequence>
<dbReference type="AlphaFoldDB" id="A0A150WJ33"/>
<proteinExistence type="predicted"/>